<keyword evidence="1" id="KW-1133">Transmembrane helix</keyword>
<gene>
    <name evidence="2" type="ORF">M3N55_01360</name>
</gene>
<accession>A0ABT0LYE4</accession>
<evidence type="ECO:0000313" key="2">
    <source>
        <dbReference type="EMBL" id="MCL1627368.1"/>
    </source>
</evidence>
<reference evidence="2 3" key="1">
    <citation type="submission" date="2022-05" db="EMBL/GenBank/DDBJ databases">
        <title>Seasonal and diel survey of microbial diversity of the Tyrrhenian coast.</title>
        <authorList>
            <person name="Gattoni G."/>
            <person name="Corral P."/>
        </authorList>
    </citation>
    <scope>NUCLEOTIDE SEQUENCE [LARGE SCALE GENOMIC DNA]</scope>
    <source>
        <strain evidence="2 3">V10</strain>
    </source>
</reference>
<evidence type="ECO:0000256" key="1">
    <source>
        <dbReference type="SAM" id="Phobius"/>
    </source>
</evidence>
<dbReference type="EMBL" id="JALZWP010000001">
    <property type="protein sequence ID" value="MCL1627368.1"/>
    <property type="molecule type" value="Genomic_DNA"/>
</dbReference>
<keyword evidence="3" id="KW-1185">Reference proteome</keyword>
<proteinExistence type="predicted"/>
<feature type="transmembrane region" description="Helical" evidence="1">
    <location>
        <begin position="16"/>
        <end position="35"/>
    </location>
</feature>
<organism evidence="2 3">
    <name type="scientific">Roseinatronobacter domitianus</name>
    <dbReference type="NCBI Taxonomy" id="2940293"/>
    <lineage>
        <taxon>Bacteria</taxon>
        <taxon>Pseudomonadati</taxon>
        <taxon>Pseudomonadota</taxon>
        <taxon>Alphaproteobacteria</taxon>
        <taxon>Rhodobacterales</taxon>
        <taxon>Paracoccaceae</taxon>
        <taxon>Roseinatronobacter</taxon>
    </lineage>
</organism>
<sequence>MTNSYGPDYALRCPRTVVWLFVLLCLAVMLVPGALRAQTLEVRRDAAIAAWLADDELTGLRGLADLAHQGDAQAQLFLGLIDRHAALQGPAVLGLTRADRIALLRAPGGMSGRNWVGVAAEQGNALARAWRAMAEVQSDLEMAAQFAELEETRALAQALLSIAKRQEHGFAADIVAQDWYPETLLFLSPDMTLTAERAAGLHPGDPQHRYQNGLKPPKAALQDWLGQAPAALHLRATCASVCPSEASQCVLALYHALGNYQALLTHGSPANSIVPDAELAASPRGQAALARRIMLMRSTRMREAERVKLVEVSLCATDWLAAQFEAHTTRKIPAPQ</sequence>
<dbReference type="RefSeq" id="WP_249055641.1">
    <property type="nucleotide sequence ID" value="NZ_JALZWP010000001.1"/>
</dbReference>
<protein>
    <submittedName>
        <fullName evidence="2">Uncharacterized protein</fullName>
    </submittedName>
</protein>
<keyword evidence="1" id="KW-0812">Transmembrane</keyword>
<comment type="caution">
    <text evidence="2">The sequence shown here is derived from an EMBL/GenBank/DDBJ whole genome shotgun (WGS) entry which is preliminary data.</text>
</comment>
<evidence type="ECO:0000313" key="3">
    <source>
        <dbReference type="Proteomes" id="UP001202550"/>
    </source>
</evidence>
<dbReference type="Proteomes" id="UP001202550">
    <property type="component" value="Unassembled WGS sequence"/>
</dbReference>
<name>A0ABT0LYE4_9RHOB</name>
<keyword evidence="1" id="KW-0472">Membrane</keyword>